<accession>A0A6G9XV30</accession>
<dbReference type="Proteomes" id="UP000501705">
    <property type="component" value="Chromosome"/>
</dbReference>
<feature type="region of interest" description="Disordered" evidence="1">
    <location>
        <begin position="24"/>
        <end position="46"/>
    </location>
</feature>
<sequence length="46" mass="5069">MDGRRTLLQQQLAELSEDLTTTAATLHTQDQSRAAAANRLRSSLDL</sequence>
<evidence type="ECO:0000313" key="3">
    <source>
        <dbReference type="Proteomes" id="UP000501705"/>
    </source>
</evidence>
<evidence type="ECO:0000313" key="2">
    <source>
        <dbReference type="EMBL" id="QIS04746.1"/>
    </source>
</evidence>
<dbReference type="EMBL" id="CP046171">
    <property type="protein sequence ID" value="QIS04746.1"/>
    <property type="molecule type" value="Genomic_DNA"/>
</dbReference>
<protein>
    <submittedName>
        <fullName evidence="2">Uncharacterized protein</fullName>
    </submittedName>
</protein>
<name>A0A6G9XV30_NOCBR</name>
<feature type="compositionally biased region" description="Low complexity" evidence="1">
    <location>
        <begin position="32"/>
        <end position="46"/>
    </location>
</feature>
<reference evidence="2 3" key="1">
    <citation type="journal article" date="2019" name="ACS Chem. Biol.">
        <title>Identification and Mobilization of a Cryptic Antibiotic Biosynthesis Gene Locus from a Human-Pathogenic Nocardia Isolate.</title>
        <authorList>
            <person name="Herisse M."/>
            <person name="Ishida K."/>
            <person name="Porter J.L."/>
            <person name="Howden B."/>
            <person name="Hertweck C."/>
            <person name="Stinear T.P."/>
            <person name="Pidot S.J."/>
        </authorList>
    </citation>
    <scope>NUCLEOTIDE SEQUENCE [LARGE SCALE GENOMIC DNA]</scope>
    <source>
        <strain evidence="2 3">AUSMDU00024985</strain>
    </source>
</reference>
<dbReference type="AlphaFoldDB" id="A0A6G9XV30"/>
<dbReference type="RefSeq" id="WP_167463852.1">
    <property type="nucleotide sequence ID" value="NZ_CP046171.1"/>
</dbReference>
<proteinExistence type="predicted"/>
<organism evidence="2 3">
    <name type="scientific">Nocardia brasiliensis</name>
    <dbReference type="NCBI Taxonomy" id="37326"/>
    <lineage>
        <taxon>Bacteria</taxon>
        <taxon>Bacillati</taxon>
        <taxon>Actinomycetota</taxon>
        <taxon>Actinomycetes</taxon>
        <taxon>Mycobacteriales</taxon>
        <taxon>Nocardiaceae</taxon>
        <taxon>Nocardia</taxon>
    </lineage>
</organism>
<gene>
    <name evidence="2" type="ORF">F5X71_22590</name>
</gene>
<evidence type="ECO:0000256" key="1">
    <source>
        <dbReference type="SAM" id="MobiDB-lite"/>
    </source>
</evidence>